<evidence type="ECO:0000313" key="7">
    <source>
        <dbReference type="EMBL" id="MFL0268786.1"/>
    </source>
</evidence>
<feature type="transmembrane region" description="Helical" evidence="6">
    <location>
        <begin position="118"/>
        <end position="135"/>
    </location>
</feature>
<organism evidence="7 8">
    <name type="scientific">Candidatus Clostridium radicumherbarum</name>
    <dbReference type="NCBI Taxonomy" id="3381662"/>
    <lineage>
        <taxon>Bacteria</taxon>
        <taxon>Bacillati</taxon>
        <taxon>Bacillota</taxon>
        <taxon>Clostridia</taxon>
        <taxon>Eubacteriales</taxon>
        <taxon>Clostridiaceae</taxon>
        <taxon>Clostridium</taxon>
    </lineage>
</organism>
<dbReference type="EMBL" id="JBJHZY010000002">
    <property type="protein sequence ID" value="MFL0268786.1"/>
    <property type="molecule type" value="Genomic_DNA"/>
</dbReference>
<feature type="transmembrane region" description="Helical" evidence="6">
    <location>
        <begin position="89"/>
        <end position="106"/>
    </location>
</feature>
<protein>
    <submittedName>
        <fullName evidence="7">Lysoplasmalogenase family protein</fullName>
    </submittedName>
</protein>
<evidence type="ECO:0000256" key="3">
    <source>
        <dbReference type="ARBA" id="ARBA00022692"/>
    </source>
</evidence>
<comment type="subcellular location">
    <subcellularLocation>
        <location evidence="1">Membrane</location>
        <topology evidence="1">Multi-pass membrane protein</topology>
    </subcellularLocation>
</comment>
<feature type="transmembrane region" description="Helical" evidence="6">
    <location>
        <begin position="174"/>
        <end position="197"/>
    </location>
</feature>
<keyword evidence="5 6" id="KW-0472">Membrane</keyword>
<evidence type="ECO:0000256" key="5">
    <source>
        <dbReference type="ARBA" id="ARBA00023136"/>
    </source>
</evidence>
<evidence type="ECO:0000256" key="1">
    <source>
        <dbReference type="ARBA" id="ARBA00004141"/>
    </source>
</evidence>
<feature type="transmembrane region" description="Helical" evidence="6">
    <location>
        <begin position="141"/>
        <end position="162"/>
    </location>
</feature>
<evidence type="ECO:0000313" key="8">
    <source>
        <dbReference type="Proteomes" id="UP001623661"/>
    </source>
</evidence>
<keyword evidence="4 6" id="KW-1133">Transmembrane helix</keyword>
<feature type="transmembrane region" description="Helical" evidence="6">
    <location>
        <begin position="7"/>
        <end position="26"/>
    </location>
</feature>
<sequence length="248" mass="28661">MKNSQRILLSVYLPLTVLILLFRMLYQNGAPALYLMFAVRVTMFLSVVVMLKRYKEQKLIVLAFLFTIISDYYFVYAKTLAQSINNSELYGMLGFIVAYLCLIAAFNRNFKIGKAELITSIPFVGIFTYVFLSLQQYAKGFMYPAAIITGIVLCFAGITMVSTMYRGYFSKKSAWLIALAGCLMFISDMFVAYSIFHPEFKEFILWKENLIWGTYVPAWTFLMMVVAEDQIYVERLTWNPSQDSFISR</sequence>
<evidence type="ECO:0000256" key="2">
    <source>
        <dbReference type="ARBA" id="ARBA00007375"/>
    </source>
</evidence>
<feature type="transmembrane region" description="Helical" evidence="6">
    <location>
        <begin position="209"/>
        <end position="227"/>
    </location>
</feature>
<comment type="similarity">
    <text evidence="2">Belongs to the TMEM86 family.</text>
</comment>
<name>A0ABW8TU63_9CLOT</name>
<comment type="caution">
    <text evidence="7">The sequence shown here is derived from an EMBL/GenBank/DDBJ whole genome shotgun (WGS) entry which is preliminary data.</text>
</comment>
<dbReference type="Proteomes" id="UP001623661">
    <property type="component" value="Unassembled WGS sequence"/>
</dbReference>
<keyword evidence="8" id="KW-1185">Reference proteome</keyword>
<feature type="transmembrane region" description="Helical" evidence="6">
    <location>
        <begin position="32"/>
        <end position="52"/>
    </location>
</feature>
<dbReference type="Pfam" id="PF07947">
    <property type="entry name" value="YhhN"/>
    <property type="match status" value="1"/>
</dbReference>
<evidence type="ECO:0000256" key="4">
    <source>
        <dbReference type="ARBA" id="ARBA00022989"/>
    </source>
</evidence>
<gene>
    <name evidence="7" type="ORF">ACJDUH_11850</name>
</gene>
<reference evidence="7 8" key="1">
    <citation type="submission" date="2024-11" db="EMBL/GenBank/DDBJ databases">
        <authorList>
            <person name="Heng Y.C."/>
            <person name="Lim A.C.H."/>
            <person name="Lee J.K.Y."/>
            <person name="Kittelmann S."/>
        </authorList>
    </citation>
    <scope>NUCLEOTIDE SEQUENCE [LARGE SCALE GENOMIC DNA]</scope>
    <source>
        <strain evidence="7 8">WILCCON 0202</strain>
    </source>
</reference>
<keyword evidence="3 6" id="KW-0812">Transmembrane</keyword>
<dbReference type="InterPro" id="IPR012506">
    <property type="entry name" value="TMEM86B-like"/>
</dbReference>
<dbReference type="RefSeq" id="WP_406765409.1">
    <property type="nucleotide sequence ID" value="NZ_JBJHZY010000002.1"/>
</dbReference>
<proteinExistence type="inferred from homology"/>
<accession>A0ABW8TU63</accession>
<feature type="transmembrane region" description="Helical" evidence="6">
    <location>
        <begin position="59"/>
        <end position="77"/>
    </location>
</feature>
<evidence type="ECO:0000256" key="6">
    <source>
        <dbReference type="SAM" id="Phobius"/>
    </source>
</evidence>